<accession>A0ABU3CBM0</accession>
<proteinExistence type="predicted"/>
<gene>
    <name evidence="2" type="ORF">RM553_11390</name>
</gene>
<keyword evidence="1" id="KW-0472">Membrane</keyword>
<dbReference type="InterPro" id="IPR025367">
    <property type="entry name" value="DUF4271"/>
</dbReference>
<keyword evidence="3" id="KW-1185">Reference proteome</keyword>
<organism evidence="2 3">
    <name type="scientific">Autumnicola tepida</name>
    <dbReference type="NCBI Taxonomy" id="3075595"/>
    <lineage>
        <taxon>Bacteria</taxon>
        <taxon>Pseudomonadati</taxon>
        <taxon>Bacteroidota</taxon>
        <taxon>Flavobacteriia</taxon>
        <taxon>Flavobacteriales</taxon>
        <taxon>Flavobacteriaceae</taxon>
        <taxon>Autumnicola</taxon>
    </lineage>
</organism>
<feature type="transmembrane region" description="Helical" evidence="1">
    <location>
        <begin position="195"/>
        <end position="217"/>
    </location>
</feature>
<name>A0ABU3CBM0_9FLAO</name>
<dbReference type="Proteomes" id="UP001262889">
    <property type="component" value="Unassembled WGS sequence"/>
</dbReference>
<feature type="transmembrane region" description="Helical" evidence="1">
    <location>
        <begin position="97"/>
        <end position="115"/>
    </location>
</feature>
<feature type="transmembrane region" description="Helical" evidence="1">
    <location>
        <begin position="142"/>
        <end position="158"/>
    </location>
</feature>
<sequence length="222" mass="25617">MQALERQVGSTDWITIILVACIVLLAIIRNRYPQRFGEFLSLLTSNKFMMFRGKENNAFHPFNILLFLVNVAGVSLFLLIIYNFFAGEPQDLSPAILYVRIATGYTCFVLLKFGIEKIIANIFGLDQQIDEYLFKKLSYRNFLALFVLIVVVFLTYAVSPTRNILYGLLLFLLLSNGLSLVMVIKQNQRLISQQLFYFILYLCALEFAPYIILYKVFTINRG</sequence>
<dbReference type="RefSeq" id="WP_311535054.1">
    <property type="nucleotide sequence ID" value="NZ_JAVRHQ010000012.1"/>
</dbReference>
<comment type="caution">
    <text evidence="2">The sequence shown here is derived from an EMBL/GenBank/DDBJ whole genome shotgun (WGS) entry which is preliminary data.</text>
</comment>
<evidence type="ECO:0000313" key="3">
    <source>
        <dbReference type="Proteomes" id="UP001262889"/>
    </source>
</evidence>
<dbReference type="Pfam" id="PF14093">
    <property type="entry name" value="DUF4271"/>
    <property type="match status" value="1"/>
</dbReference>
<protein>
    <submittedName>
        <fullName evidence="2">DUF4271 domain-containing protein</fullName>
    </submittedName>
</protein>
<evidence type="ECO:0000256" key="1">
    <source>
        <dbReference type="SAM" id="Phobius"/>
    </source>
</evidence>
<feature type="transmembrane region" description="Helical" evidence="1">
    <location>
        <begin position="164"/>
        <end position="183"/>
    </location>
</feature>
<feature type="transmembrane region" description="Helical" evidence="1">
    <location>
        <begin position="12"/>
        <end position="28"/>
    </location>
</feature>
<evidence type="ECO:0000313" key="2">
    <source>
        <dbReference type="EMBL" id="MDT0643435.1"/>
    </source>
</evidence>
<dbReference type="EMBL" id="JAVRHQ010000012">
    <property type="protein sequence ID" value="MDT0643435.1"/>
    <property type="molecule type" value="Genomic_DNA"/>
</dbReference>
<keyword evidence="1" id="KW-1133">Transmembrane helix</keyword>
<feature type="transmembrane region" description="Helical" evidence="1">
    <location>
        <begin position="62"/>
        <end position="85"/>
    </location>
</feature>
<keyword evidence="1" id="KW-0812">Transmembrane</keyword>
<reference evidence="2 3" key="1">
    <citation type="submission" date="2023-09" db="EMBL/GenBank/DDBJ databases">
        <authorList>
            <person name="Rey-Velasco X."/>
        </authorList>
    </citation>
    <scope>NUCLEOTIDE SEQUENCE [LARGE SCALE GENOMIC DNA]</scope>
    <source>
        <strain evidence="2 3">F363</strain>
    </source>
</reference>